<dbReference type="RefSeq" id="WP_345629714.1">
    <property type="nucleotide sequence ID" value="NZ_BAABJQ010000007.1"/>
</dbReference>
<evidence type="ECO:0000313" key="4">
    <source>
        <dbReference type="Proteomes" id="UP001501570"/>
    </source>
</evidence>
<organism evidence="3 4">
    <name type="scientific">Rugosimonospora acidiphila</name>
    <dbReference type="NCBI Taxonomy" id="556531"/>
    <lineage>
        <taxon>Bacteria</taxon>
        <taxon>Bacillati</taxon>
        <taxon>Actinomycetota</taxon>
        <taxon>Actinomycetes</taxon>
        <taxon>Micromonosporales</taxon>
        <taxon>Micromonosporaceae</taxon>
        <taxon>Rugosimonospora</taxon>
    </lineage>
</organism>
<protein>
    <recommendedName>
        <fullName evidence="2">SseB protein N-terminal domain-containing protein</fullName>
    </recommendedName>
</protein>
<dbReference type="Proteomes" id="UP001501570">
    <property type="component" value="Unassembled WGS sequence"/>
</dbReference>
<proteinExistence type="predicted"/>
<keyword evidence="4" id="KW-1185">Reference proteome</keyword>
<gene>
    <name evidence="3" type="ORF">GCM10023322_28360</name>
</gene>
<sequence length="303" mass="31818">MGVTRPGAPVPVGDWRPVTEAEVAMAAAVDAGDREAYLRALAGAALVLPVSADAAAGRAPVTWATSVAHGTTYVVAFTSVPALPPGAPAVVRRSPLFDVARDIGQRQWGLAVDPGLPIQGFLSPDAVAELPGREPDWAPVDAALRAAVKADDRRAYLAALLTARLVLPLPAEGEAGTGPQAEPPQEPPAPPGGYWTAVRTDPPAPVSHDPTDPDFPWWLAERTDGVRVILAFTSPARMQAELGDREWVEPSFVELVAAWPDWGYGLRLNPGTQAGVELPGEALRRIHETFADAARDRDGAASG</sequence>
<dbReference type="EMBL" id="BAABJQ010000007">
    <property type="protein sequence ID" value="GAA5185194.1"/>
    <property type="molecule type" value="Genomic_DNA"/>
</dbReference>
<comment type="caution">
    <text evidence="3">The sequence shown here is derived from an EMBL/GenBank/DDBJ whole genome shotgun (WGS) entry which is preliminary data.</text>
</comment>
<evidence type="ECO:0000256" key="1">
    <source>
        <dbReference type="SAM" id="MobiDB-lite"/>
    </source>
</evidence>
<dbReference type="InterPro" id="IPR009839">
    <property type="entry name" value="SseB_N"/>
</dbReference>
<accession>A0ABP9RT34</accession>
<feature type="compositionally biased region" description="Pro residues" evidence="1">
    <location>
        <begin position="181"/>
        <end position="191"/>
    </location>
</feature>
<feature type="domain" description="SseB protein N-terminal" evidence="2">
    <location>
        <begin position="24"/>
        <end position="128"/>
    </location>
</feature>
<feature type="region of interest" description="Disordered" evidence="1">
    <location>
        <begin position="172"/>
        <end position="195"/>
    </location>
</feature>
<name>A0ABP9RT34_9ACTN</name>
<evidence type="ECO:0000259" key="2">
    <source>
        <dbReference type="Pfam" id="PF07179"/>
    </source>
</evidence>
<reference evidence="4" key="1">
    <citation type="journal article" date="2019" name="Int. J. Syst. Evol. Microbiol.">
        <title>The Global Catalogue of Microorganisms (GCM) 10K type strain sequencing project: providing services to taxonomists for standard genome sequencing and annotation.</title>
        <authorList>
            <consortium name="The Broad Institute Genomics Platform"/>
            <consortium name="The Broad Institute Genome Sequencing Center for Infectious Disease"/>
            <person name="Wu L."/>
            <person name="Ma J."/>
        </authorList>
    </citation>
    <scope>NUCLEOTIDE SEQUENCE [LARGE SCALE GENOMIC DNA]</scope>
    <source>
        <strain evidence="4">JCM 18304</strain>
    </source>
</reference>
<feature type="domain" description="SseB protein N-terminal" evidence="2">
    <location>
        <begin position="141"/>
        <end position="284"/>
    </location>
</feature>
<evidence type="ECO:0000313" key="3">
    <source>
        <dbReference type="EMBL" id="GAA5185194.1"/>
    </source>
</evidence>
<dbReference type="Pfam" id="PF07179">
    <property type="entry name" value="SseB"/>
    <property type="match status" value="2"/>
</dbReference>